<evidence type="ECO:0000256" key="2">
    <source>
        <dbReference type="ARBA" id="ARBA00022741"/>
    </source>
</evidence>
<feature type="domain" description="ABC transporter" evidence="4">
    <location>
        <begin position="5"/>
        <end position="233"/>
    </location>
</feature>
<dbReference type="OrthoDB" id="9809450at2"/>
<keyword evidence="3 5" id="KW-0067">ATP-binding</keyword>
<dbReference type="SMART" id="SM00382">
    <property type="entry name" value="AAA"/>
    <property type="match status" value="1"/>
</dbReference>
<dbReference type="PROSITE" id="PS00211">
    <property type="entry name" value="ABC_TRANSPORTER_1"/>
    <property type="match status" value="1"/>
</dbReference>
<dbReference type="Gene3D" id="3.40.50.300">
    <property type="entry name" value="P-loop containing nucleotide triphosphate hydrolases"/>
    <property type="match status" value="1"/>
</dbReference>
<keyword evidence="1" id="KW-0813">Transport</keyword>
<dbReference type="STRING" id="91604.ID47_10495"/>
<dbReference type="RefSeq" id="WP_038466098.1">
    <property type="nucleotide sequence ID" value="NZ_CP008941.1"/>
</dbReference>
<dbReference type="PANTHER" id="PTHR43023:SF3">
    <property type="entry name" value="PROTEIN TRIGALACTOSYLDIACYLGLYCEROL 3, CHLOROPLASTIC"/>
    <property type="match status" value="1"/>
</dbReference>
<dbReference type="Proteomes" id="UP000028926">
    <property type="component" value="Chromosome"/>
</dbReference>
<dbReference type="Pfam" id="PF00005">
    <property type="entry name" value="ABC_tran"/>
    <property type="match status" value="1"/>
</dbReference>
<evidence type="ECO:0000313" key="6">
    <source>
        <dbReference type="Proteomes" id="UP000028926"/>
    </source>
</evidence>
<evidence type="ECO:0000259" key="4">
    <source>
        <dbReference type="PROSITE" id="PS50893"/>
    </source>
</evidence>
<reference evidence="5 6" key="1">
    <citation type="submission" date="2014-07" db="EMBL/GenBank/DDBJ databases">
        <title>Comparative genomic insights into amoeba endosymbionts belonging to the families of Holosporaceae and Candidatus Midichloriaceae within Rickettsiales.</title>
        <authorList>
            <person name="Wang Z."/>
            <person name="Wu M."/>
        </authorList>
    </citation>
    <scope>NUCLEOTIDE SEQUENCE [LARGE SCALE GENOMIC DNA]</scope>
    <source>
        <strain evidence="5">PRA3</strain>
    </source>
</reference>
<dbReference type="eggNOG" id="COG1127">
    <property type="taxonomic scope" value="Bacteria"/>
</dbReference>
<accession>A0A077AWY7</accession>
<dbReference type="SUPFAM" id="SSF52540">
    <property type="entry name" value="P-loop containing nucleoside triphosphate hydrolases"/>
    <property type="match status" value="1"/>
</dbReference>
<name>A0A077AWY7_9PROT</name>
<protein>
    <submittedName>
        <fullName evidence="5">Iron ABC transporter ATP-binding protein</fullName>
    </submittedName>
</protein>
<evidence type="ECO:0000256" key="3">
    <source>
        <dbReference type="ARBA" id="ARBA00022840"/>
    </source>
</evidence>
<dbReference type="AlphaFoldDB" id="A0A077AWY7"/>
<dbReference type="EMBL" id="CP008941">
    <property type="protein sequence ID" value="AIK97066.1"/>
    <property type="molecule type" value="Genomic_DNA"/>
</dbReference>
<evidence type="ECO:0000313" key="5">
    <source>
        <dbReference type="EMBL" id="AIK97066.1"/>
    </source>
</evidence>
<dbReference type="PANTHER" id="PTHR43023">
    <property type="entry name" value="PROTEIN TRIGALACTOSYLDIACYLGLYCEROL 3, CHLOROPLASTIC"/>
    <property type="match status" value="1"/>
</dbReference>
<keyword evidence="6" id="KW-1185">Reference proteome</keyword>
<proteinExistence type="predicted"/>
<sequence length="241" mass="26339">MTTLIDVKDLSTKFGSQVVHDHLNISVKEGEVLGVVGGSGSGKSVLMRYMIGLEPPQKGKIVYNMPGGFHQSHIGVLFQHGALLSSMSIMENIMTPLLEVAKLPPEMARNLALLKIELVGLPVETAFKSPAELSGGMIKRAALARSLALEPPILFLDEPTSGLDPISAAAFDKLIKELQKNLNITVVMITHDLDSLVQICDRIAVLVDHKVLIGSLAEIVKIDHPWIKDYFHGSRGERYFR</sequence>
<gene>
    <name evidence="5" type="ORF">ID47_10495</name>
</gene>
<organism evidence="5 6">
    <name type="scientific">Candidatus Odyssella acanthamoebae</name>
    <dbReference type="NCBI Taxonomy" id="91604"/>
    <lineage>
        <taxon>Bacteria</taxon>
        <taxon>Pseudomonadati</taxon>
        <taxon>Pseudomonadota</taxon>
        <taxon>Alphaproteobacteria</taxon>
        <taxon>Holosporales</taxon>
        <taxon>Candidatus Paracaedibacteraceae</taxon>
        <taxon>Candidatus Odyssella</taxon>
    </lineage>
</organism>
<keyword evidence="2" id="KW-0547">Nucleotide-binding</keyword>
<dbReference type="KEGG" id="paca:ID47_10495"/>
<dbReference type="InterPro" id="IPR003439">
    <property type="entry name" value="ABC_transporter-like_ATP-bd"/>
</dbReference>
<dbReference type="HOGENOM" id="CLU_000604_1_22_5"/>
<dbReference type="GO" id="GO:0016887">
    <property type="term" value="F:ATP hydrolysis activity"/>
    <property type="evidence" value="ECO:0007669"/>
    <property type="project" value="InterPro"/>
</dbReference>
<dbReference type="InterPro" id="IPR017871">
    <property type="entry name" value="ABC_transporter-like_CS"/>
</dbReference>
<dbReference type="InterPro" id="IPR027417">
    <property type="entry name" value="P-loop_NTPase"/>
</dbReference>
<dbReference type="PROSITE" id="PS50893">
    <property type="entry name" value="ABC_TRANSPORTER_2"/>
    <property type="match status" value="1"/>
</dbReference>
<dbReference type="GO" id="GO:0005524">
    <property type="term" value="F:ATP binding"/>
    <property type="evidence" value="ECO:0007669"/>
    <property type="project" value="UniProtKB-KW"/>
</dbReference>
<evidence type="ECO:0000256" key="1">
    <source>
        <dbReference type="ARBA" id="ARBA00022448"/>
    </source>
</evidence>
<dbReference type="InterPro" id="IPR003593">
    <property type="entry name" value="AAA+_ATPase"/>
</dbReference>